<evidence type="ECO:0000259" key="1">
    <source>
        <dbReference type="Pfam" id="PF01521"/>
    </source>
</evidence>
<dbReference type="RefSeq" id="WP_188592290.1">
    <property type="nucleotide sequence ID" value="NZ_BMFU01000002.1"/>
</dbReference>
<protein>
    <recommendedName>
        <fullName evidence="1">Core domain-containing protein</fullName>
    </recommendedName>
</protein>
<keyword evidence="3" id="KW-1185">Reference proteome</keyword>
<dbReference type="EMBL" id="BMFU01000002">
    <property type="protein sequence ID" value="GGH53303.1"/>
    <property type="molecule type" value="Genomic_DNA"/>
</dbReference>
<dbReference type="Pfam" id="PF01521">
    <property type="entry name" value="Fe-S_biosyn"/>
    <property type="match status" value="1"/>
</dbReference>
<sequence length="120" mass="13018">MHIQITDLAAQRLTESLNDQPGYFKVFYDMEGCGCNGIVVLLIVDEPAALDEQIETNLVPFYVDPKHQLNLESSMKLDAQANYSAYTLSSDSGVISSNLRLRDARAAAVGTASASDACML</sequence>
<dbReference type="Gene3D" id="2.60.300.12">
    <property type="entry name" value="HesB-like domain"/>
    <property type="match status" value="1"/>
</dbReference>
<gene>
    <name evidence="2" type="ORF">GCM10008014_20870</name>
</gene>
<evidence type="ECO:0000313" key="3">
    <source>
        <dbReference type="Proteomes" id="UP000652153"/>
    </source>
</evidence>
<dbReference type="Proteomes" id="UP000652153">
    <property type="component" value="Unassembled WGS sequence"/>
</dbReference>
<dbReference type="InterPro" id="IPR035903">
    <property type="entry name" value="HesB-like_dom_sf"/>
</dbReference>
<feature type="domain" description="Core" evidence="1">
    <location>
        <begin position="1"/>
        <end position="102"/>
    </location>
</feature>
<comment type="caution">
    <text evidence="2">The sequence shown here is derived from an EMBL/GenBank/DDBJ whole genome shotgun (WGS) entry which is preliminary data.</text>
</comment>
<name>A0ABQ1ZAT8_9BACL</name>
<accession>A0ABQ1ZAT8</accession>
<dbReference type="InterPro" id="IPR000361">
    <property type="entry name" value="ATAP_core_dom"/>
</dbReference>
<proteinExistence type="predicted"/>
<reference evidence="3" key="1">
    <citation type="journal article" date="2019" name="Int. J. Syst. Evol. Microbiol.">
        <title>The Global Catalogue of Microorganisms (GCM) 10K type strain sequencing project: providing services to taxonomists for standard genome sequencing and annotation.</title>
        <authorList>
            <consortium name="The Broad Institute Genomics Platform"/>
            <consortium name="The Broad Institute Genome Sequencing Center for Infectious Disease"/>
            <person name="Wu L."/>
            <person name="Ma J."/>
        </authorList>
    </citation>
    <scope>NUCLEOTIDE SEQUENCE [LARGE SCALE GENOMIC DNA]</scope>
    <source>
        <strain evidence="3">CGMCC 1.12770</strain>
    </source>
</reference>
<dbReference type="SUPFAM" id="SSF89360">
    <property type="entry name" value="HesB-like domain"/>
    <property type="match status" value="1"/>
</dbReference>
<evidence type="ECO:0000313" key="2">
    <source>
        <dbReference type="EMBL" id="GGH53303.1"/>
    </source>
</evidence>
<organism evidence="2 3">
    <name type="scientific">Paenibacillus silvae</name>
    <dbReference type="NCBI Taxonomy" id="1325358"/>
    <lineage>
        <taxon>Bacteria</taxon>
        <taxon>Bacillati</taxon>
        <taxon>Bacillota</taxon>
        <taxon>Bacilli</taxon>
        <taxon>Bacillales</taxon>
        <taxon>Paenibacillaceae</taxon>
        <taxon>Paenibacillus</taxon>
    </lineage>
</organism>